<organism evidence="2 3">
    <name type="scientific">Corynebacterium ulcerans</name>
    <dbReference type="NCBI Taxonomy" id="65058"/>
    <lineage>
        <taxon>Bacteria</taxon>
        <taxon>Bacillati</taxon>
        <taxon>Actinomycetota</taxon>
        <taxon>Actinomycetes</taxon>
        <taxon>Mycobacteriales</taxon>
        <taxon>Corynebacteriaceae</taxon>
        <taxon>Corynebacterium</taxon>
    </lineage>
</organism>
<dbReference type="EMBL" id="LS483400">
    <property type="protein sequence ID" value="SQG52444.1"/>
    <property type="molecule type" value="Genomic_DNA"/>
</dbReference>
<dbReference type="AlphaFoldDB" id="A0ABD7MVU0"/>
<evidence type="ECO:0000313" key="3">
    <source>
        <dbReference type="Proteomes" id="UP000248741"/>
    </source>
</evidence>
<keyword evidence="2" id="KW-0449">Lipoprotein</keyword>
<accession>A0ABD7MVU0</accession>
<gene>
    <name evidence="2" type="ORF">NCTC7908_01785</name>
</gene>
<protein>
    <submittedName>
        <fullName evidence="2">Lipoprotein</fullName>
    </submittedName>
</protein>
<sequence length="474" mass="50645">MRKLTMAILCSTALALGACGSTGKAGAPSNALSIEQTTQIDSADGIDASKLLFSSSASVVIAGGSVGQKWEGAKEAVKRGAPLLVRTADNASAIDAEIKRLGAQDVITIDEPQTLDPEISEANIADKISQLTPESPLFDGGASILVSGHTTAADVATARASGAKVEYLSSGDARESSTLSADPDAHVVALGPSFANKERFNRQVEMINYGEVPGGGHLIFPSHRVVALYGHPSGGALGVLGEQPAEEAVNRVNDLVGKYQAIDPEESVIPAFEIIATVASSSAGPDGNYSNEGNVDELRPWVKAIGDAGGIAILDLQPGSASFLEQAQQFEELLKLPHVGLAIDPEWRLKPGEKPMERVGSVGAGEVNQTAAWLRDLVKDNELPQKVFVVHQFQHQMVQDRETLDTTAPELSWVLHADGHGTAGDKFATWDMVRKNLQPEFYLAWKNFIDEDQPMFTPEQTFKIEPRPWFVSYQ</sequence>
<evidence type="ECO:0000256" key="1">
    <source>
        <dbReference type="SAM" id="SignalP"/>
    </source>
</evidence>
<feature type="chain" id="PRO_5044823266" evidence="1">
    <location>
        <begin position="28"/>
        <end position="474"/>
    </location>
</feature>
<name>A0ABD7MVU0_CORUL</name>
<proteinExistence type="predicted"/>
<dbReference type="PROSITE" id="PS51257">
    <property type="entry name" value="PROKAR_LIPOPROTEIN"/>
    <property type="match status" value="1"/>
</dbReference>
<evidence type="ECO:0000313" key="2">
    <source>
        <dbReference type="EMBL" id="SQG52444.1"/>
    </source>
</evidence>
<reference evidence="2 3" key="1">
    <citation type="submission" date="2018-06" db="EMBL/GenBank/DDBJ databases">
        <authorList>
            <consortium name="Pathogen Informatics"/>
            <person name="Doyle S."/>
        </authorList>
    </citation>
    <scope>NUCLEOTIDE SEQUENCE [LARGE SCALE GENOMIC DNA]</scope>
    <source>
        <strain evidence="2 3">NCTC7908</strain>
    </source>
</reference>
<keyword evidence="1" id="KW-0732">Signal</keyword>
<feature type="signal peptide" evidence="1">
    <location>
        <begin position="1"/>
        <end position="27"/>
    </location>
</feature>
<dbReference type="Proteomes" id="UP000248741">
    <property type="component" value="Chromosome 1"/>
</dbReference>